<organism evidence="1 2">
    <name type="scientific">Brachionus plicatilis</name>
    <name type="common">Marine rotifer</name>
    <name type="synonym">Brachionus muelleri</name>
    <dbReference type="NCBI Taxonomy" id="10195"/>
    <lineage>
        <taxon>Eukaryota</taxon>
        <taxon>Metazoa</taxon>
        <taxon>Spiralia</taxon>
        <taxon>Gnathifera</taxon>
        <taxon>Rotifera</taxon>
        <taxon>Eurotatoria</taxon>
        <taxon>Monogononta</taxon>
        <taxon>Pseudotrocha</taxon>
        <taxon>Ploima</taxon>
        <taxon>Brachionidae</taxon>
        <taxon>Brachionus</taxon>
    </lineage>
</organism>
<protein>
    <submittedName>
        <fullName evidence="1">Uncharacterized protein</fullName>
    </submittedName>
</protein>
<accession>A0A3M7TCM7</accession>
<keyword evidence="2" id="KW-1185">Reference proteome</keyword>
<evidence type="ECO:0000313" key="2">
    <source>
        <dbReference type="Proteomes" id="UP000276133"/>
    </source>
</evidence>
<proteinExistence type="predicted"/>
<sequence>MCTIDFQTKYWKSAIDAPTPKIALAQIFLKITEYYNYSKSWLIFLKVIFMYSITKQPISYRSKVHFCAPKEHYTTQYLSKRIHGCTFRSDLIILRQEFWSPPTLD</sequence>
<dbReference type="Proteomes" id="UP000276133">
    <property type="component" value="Unassembled WGS sequence"/>
</dbReference>
<reference evidence="1 2" key="1">
    <citation type="journal article" date="2018" name="Sci. Rep.">
        <title>Genomic signatures of local adaptation to the degree of environmental predictability in rotifers.</title>
        <authorList>
            <person name="Franch-Gras L."/>
            <person name="Hahn C."/>
            <person name="Garcia-Roger E.M."/>
            <person name="Carmona M.J."/>
            <person name="Serra M."/>
            <person name="Gomez A."/>
        </authorList>
    </citation>
    <scope>NUCLEOTIDE SEQUENCE [LARGE SCALE GENOMIC DNA]</scope>
    <source>
        <strain evidence="1">HYR1</strain>
    </source>
</reference>
<dbReference type="EMBL" id="REGN01000033">
    <property type="protein sequence ID" value="RNA45071.1"/>
    <property type="molecule type" value="Genomic_DNA"/>
</dbReference>
<dbReference type="AlphaFoldDB" id="A0A3M7TCM7"/>
<name>A0A3M7TCM7_BRAPC</name>
<gene>
    <name evidence="1" type="ORF">BpHYR1_034431</name>
</gene>
<evidence type="ECO:0000313" key="1">
    <source>
        <dbReference type="EMBL" id="RNA45071.1"/>
    </source>
</evidence>
<comment type="caution">
    <text evidence="1">The sequence shown here is derived from an EMBL/GenBank/DDBJ whole genome shotgun (WGS) entry which is preliminary data.</text>
</comment>